<dbReference type="Pfam" id="PF01261">
    <property type="entry name" value="AP_endonuc_2"/>
    <property type="match status" value="1"/>
</dbReference>
<dbReference type="GO" id="GO:0009045">
    <property type="term" value="F:xylose isomerase activity"/>
    <property type="evidence" value="ECO:0007669"/>
    <property type="project" value="UniProtKB-UniRule"/>
</dbReference>
<dbReference type="EMBL" id="SJSA01000001">
    <property type="protein sequence ID" value="TGG39692.1"/>
    <property type="molecule type" value="Genomic_DNA"/>
</dbReference>
<evidence type="ECO:0000256" key="3">
    <source>
        <dbReference type="ARBA" id="ARBA00011881"/>
    </source>
</evidence>
<dbReference type="FunFam" id="3.20.20.150:FF:000002">
    <property type="entry name" value="Xylose isomerase"/>
    <property type="match status" value="1"/>
</dbReference>
<feature type="active site" evidence="12">
    <location>
        <position position="106"/>
    </location>
</feature>
<dbReference type="PROSITE" id="PS51415">
    <property type="entry name" value="XYLOSE_ISOMERASE"/>
    <property type="match status" value="1"/>
</dbReference>
<comment type="cofactor">
    <cofactor evidence="12">
        <name>Mg(2+)</name>
        <dbReference type="ChEBI" id="CHEBI:18420"/>
    </cofactor>
    <text evidence="12">Binds 2 magnesium ions per subunit.</text>
</comment>
<keyword evidence="9 12" id="KW-0413">Isomerase</keyword>
<feature type="binding site" evidence="12">
    <location>
        <position position="234"/>
    </location>
    <ligand>
        <name>Mg(2+)</name>
        <dbReference type="ChEBI" id="CHEBI:18420"/>
        <label>1</label>
    </ligand>
</feature>
<dbReference type="NCBIfam" id="TIGR02630">
    <property type="entry name" value="xylose_isom_A"/>
    <property type="match status" value="1"/>
</dbReference>
<sequence length="438" mass="49062">MAVKEYFPEIGKIKFEGKDSRNPLAYRYYDAEKVILGKPMKDWLKFAMAWWHTLCAEGGDQFGTGTKTFPWNQGEDGMSIAKQKVDAGFEIMQKLGIEYFCFHDTDLIGDLDDIDSYEARMKEITEYLKEKMAETGIKNLWGTANVFGNGRYMNGAATNPDFDVVARAAVQIKNAIDATIALGGGNYVFWGGREGYMSLLNTDQKREKEHLATMLTIARDYARSKGFTGTFLIEPKPMEPSKHQYDVDTETVVGFLKAHGLDKDFKVNIEVNHATLAGHTFEHELCVAVDNDMLGSIDANRGDYQNGWDTDQFPCDNFELTQAMMQIIRNGGLGNGGTNFDAKTRRNSTDLEDIFIAHIAGMDAMARALESAAELLEKSPYKKMLADRYASFDGGEGKKFEEGKLSLEDVVAYAKTQPEPKLTSGKQELYEAILNMYC</sequence>
<comment type="subcellular location">
    <subcellularLocation>
        <location evidence="1 12 14">Cytoplasm</location>
    </subcellularLocation>
</comment>
<feature type="binding site" evidence="12">
    <location>
        <position position="273"/>
    </location>
    <ligand>
        <name>Mg(2+)</name>
        <dbReference type="ChEBI" id="CHEBI:18420"/>
        <label>2</label>
    </ligand>
</feature>
<keyword evidence="17" id="KW-1185">Reference proteome</keyword>
<feature type="binding site" evidence="12">
    <location>
        <position position="341"/>
    </location>
    <ligand>
        <name>Mg(2+)</name>
        <dbReference type="ChEBI" id="CHEBI:18420"/>
        <label>1</label>
    </ligand>
</feature>
<evidence type="ECO:0000256" key="4">
    <source>
        <dbReference type="ARBA" id="ARBA00011958"/>
    </source>
</evidence>
<evidence type="ECO:0000313" key="17">
    <source>
        <dbReference type="Proteomes" id="UP000297635"/>
    </source>
</evidence>
<dbReference type="GeneID" id="82148713"/>
<dbReference type="NCBIfam" id="NF003998">
    <property type="entry name" value="PRK05474.1"/>
    <property type="match status" value="1"/>
</dbReference>
<keyword evidence="10 12" id="KW-0119">Carbohydrate metabolism</keyword>
<dbReference type="EC" id="5.3.1.5" evidence="4 12"/>
<evidence type="ECO:0000256" key="13">
    <source>
        <dbReference type="RuleBase" id="RU000609"/>
    </source>
</evidence>
<feature type="binding site" evidence="12">
    <location>
        <position position="270"/>
    </location>
    <ligand>
        <name>Mg(2+)</name>
        <dbReference type="ChEBI" id="CHEBI:18420"/>
        <label>2</label>
    </ligand>
</feature>
<evidence type="ECO:0000256" key="10">
    <source>
        <dbReference type="ARBA" id="ARBA00023277"/>
    </source>
</evidence>
<feature type="binding site" evidence="12">
    <location>
        <position position="311"/>
    </location>
    <ligand>
        <name>Mg(2+)</name>
        <dbReference type="ChEBI" id="CHEBI:18420"/>
        <label>2</label>
    </ligand>
</feature>
<keyword evidence="8 12" id="KW-0479">Metal-binding</keyword>
<dbReference type="InterPro" id="IPR013022">
    <property type="entry name" value="Xyl_isomerase-like_TIM-brl"/>
</dbReference>
<evidence type="ECO:0000256" key="9">
    <source>
        <dbReference type="ARBA" id="ARBA00023235"/>
    </source>
</evidence>
<dbReference type="GO" id="GO:0042732">
    <property type="term" value="P:D-xylose metabolic process"/>
    <property type="evidence" value="ECO:0007669"/>
    <property type="project" value="UniProtKB-UniRule"/>
</dbReference>
<keyword evidence="12" id="KW-0460">Magnesium</keyword>
<evidence type="ECO:0000256" key="1">
    <source>
        <dbReference type="ARBA" id="ARBA00004496"/>
    </source>
</evidence>
<feature type="domain" description="Xylose isomerase-like TIM barrel" evidence="15">
    <location>
        <begin position="90"/>
        <end position="280"/>
    </location>
</feature>
<name>A0A4Z0V8H8_9BACT</name>
<keyword evidence="7 12" id="KW-0859">Xylose metabolism</keyword>
<reference evidence="16 17" key="1">
    <citation type="submission" date="2019-02" db="EMBL/GenBank/DDBJ databases">
        <title>Isolation and identification of novel species under the genus Muribaculum.</title>
        <authorList>
            <person name="Miyake S."/>
            <person name="Ding Y."/>
            <person name="Low A."/>
            <person name="Soh M."/>
            <person name="Seedorf H."/>
        </authorList>
    </citation>
    <scope>NUCLEOTIDE SEQUENCE [LARGE SCALE GENOMIC DNA]</scope>
    <source>
        <strain evidence="16 17">TLL-A3</strain>
    </source>
</reference>
<dbReference type="RefSeq" id="WP_135470446.1">
    <property type="nucleotide sequence ID" value="NZ_CASCNC010000019.1"/>
</dbReference>
<dbReference type="Proteomes" id="UP000297635">
    <property type="component" value="Unassembled WGS sequence"/>
</dbReference>
<comment type="catalytic activity">
    <reaction evidence="11 12 13">
        <text>alpha-D-xylose = alpha-D-xylulofuranose</text>
        <dbReference type="Rhea" id="RHEA:22816"/>
        <dbReference type="ChEBI" id="CHEBI:28518"/>
        <dbReference type="ChEBI" id="CHEBI:188998"/>
        <dbReference type="EC" id="5.3.1.5"/>
    </reaction>
</comment>
<protein>
    <recommendedName>
        <fullName evidence="5 12">Xylose isomerase</fullName>
        <ecNumber evidence="4 12">5.3.1.5</ecNumber>
    </recommendedName>
</protein>
<organism evidence="16 17">
    <name type="scientific">Duncaniella freteri</name>
    <dbReference type="NCBI Taxonomy" id="2530391"/>
    <lineage>
        <taxon>Bacteria</taxon>
        <taxon>Pseudomonadati</taxon>
        <taxon>Bacteroidota</taxon>
        <taxon>Bacteroidia</taxon>
        <taxon>Bacteroidales</taxon>
        <taxon>Muribaculaceae</taxon>
        <taxon>Duncaniella</taxon>
    </lineage>
</organism>
<comment type="caution">
    <text evidence="16">The sequence shown here is derived from an EMBL/GenBank/DDBJ whole genome shotgun (WGS) entry which is preliminary data.</text>
</comment>
<dbReference type="InterPro" id="IPR001998">
    <property type="entry name" value="Xylose_isomerase"/>
</dbReference>
<feature type="binding site" evidence="12">
    <location>
        <position position="270"/>
    </location>
    <ligand>
        <name>Mg(2+)</name>
        <dbReference type="ChEBI" id="CHEBI:18420"/>
        <label>1</label>
    </ligand>
</feature>
<dbReference type="InterPro" id="IPR013452">
    <property type="entry name" value="Xylose_isom_bac"/>
</dbReference>
<evidence type="ECO:0000256" key="5">
    <source>
        <dbReference type="ARBA" id="ARBA00018232"/>
    </source>
</evidence>
<evidence type="ECO:0000256" key="12">
    <source>
        <dbReference type="HAMAP-Rule" id="MF_00455"/>
    </source>
</evidence>
<accession>A0A4Z0V8H8</accession>
<comment type="subunit">
    <text evidence="3 12 14">Homotetramer.</text>
</comment>
<comment type="similarity">
    <text evidence="2 12 13">Belongs to the xylose isomerase family.</text>
</comment>
<dbReference type="PRINTS" id="PR00688">
    <property type="entry name" value="XYLOSISMRASE"/>
</dbReference>
<evidence type="ECO:0000259" key="15">
    <source>
        <dbReference type="Pfam" id="PF01261"/>
    </source>
</evidence>
<evidence type="ECO:0000313" key="16">
    <source>
        <dbReference type="EMBL" id="TGG39692.1"/>
    </source>
</evidence>
<feature type="binding site" evidence="12">
    <location>
        <position position="309"/>
    </location>
    <ligand>
        <name>Mg(2+)</name>
        <dbReference type="ChEBI" id="CHEBI:18420"/>
        <label>2</label>
    </ligand>
</feature>
<dbReference type="Gene3D" id="3.20.20.150">
    <property type="entry name" value="Divalent-metal-dependent TIM barrel enzymes"/>
    <property type="match status" value="1"/>
</dbReference>
<dbReference type="HAMAP" id="MF_00455">
    <property type="entry name" value="Xylose_isom_A"/>
    <property type="match status" value="1"/>
</dbReference>
<gene>
    <name evidence="12 16" type="primary">xylA</name>
    <name evidence="16" type="ORF">EZ315_02845</name>
</gene>
<evidence type="ECO:0000256" key="7">
    <source>
        <dbReference type="ARBA" id="ARBA00022629"/>
    </source>
</evidence>
<evidence type="ECO:0000256" key="14">
    <source>
        <dbReference type="RuleBase" id="RU000610"/>
    </source>
</evidence>
<dbReference type="PANTHER" id="PTHR48408">
    <property type="match status" value="1"/>
</dbReference>
<feature type="binding site" evidence="12">
    <location>
        <position position="298"/>
    </location>
    <ligand>
        <name>Mg(2+)</name>
        <dbReference type="ChEBI" id="CHEBI:18420"/>
        <label>1</label>
    </ligand>
</feature>
<keyword evidence="6 12" id="KW-0963">Cytoplasm</keyword>
<dbReference type="PANTHER" id="PTHR48408:SF1">
    <property type="entry name" value="XYLOSE ISOMERASE"/>
    <property type="match status" value="1"/>
</dbReference>
<dbReference type="GO" id="GO:0000287">
    <property type="term" value="F:magnesium ion binding"/>
    <property type="evidence" value="ECO:0007669"/>
    <property type="project" value="UniProtKB-UniRule"/>
</dbReference>
<evidence type="ECO:0000256" key="8">
    <source>
        <dbReference type="ARBA" id="ARBA00022723"/>
    </source>
</evidence>
<evidence type="ECO:0000256" key="2">
    <source>
        <dbReference type="ARBA" id="ARBA00005765"/>
    </source>
</evidence>
<evidence type="ECO:0000256" key="6">
    <source>
        <dbReference type="ARBA" id="ARBA00022490"/>
    </source>
</evidence>
<feature type="active site" evidence="12">
    <location>
        <position position="103"/>
    </location>
</feature>
<proteinExistence type="inferred from homology"/>
<evidence type="ECO:0000256" key="11">
    <source>
        <dbReference type="ARBA" id="ARBA00033659"/>
    </source>
</evidence>
<dbReference type="AlphaFoldDB" id="A0A4Z0V8H8"/>
<dbReference type="InterPro" id="IPR036237">
    <property type="entry name" value="Xyl_isomerase-like_sf"/>
</dbReference>
<dbReference type="GO" id="GO:0005737">
    <property type="term" value="C:cytoplasm"/>
    <property type="evidence" value="ECO:0007669"/>
    <property type="project" value="UniProtKB-SubCell"/>
</dbReference>
<dbReference type="SUPFAM" id="SSF51658">
    <property type="entry name" value="Xylose isomerase-like"/>
    <property type="match status" value="1"/>
</dbReference>